<evidence type="ECO:0000256" key="15">
    <source>
        <dbReference type="ARBA" id="ARBA00023141"/>
    </source>
</evidence>
<dbReference type="PANTHER" id="PTHR43622">
    <property type="entry name" value="3-DEHYDROQUINATE SYNTHASE"/>
    <property type="match status" value="1"/>
</dbReference>
<evidence type="ECO:0000256" key="8">
    <source>
        <dbReference type="ARBA" id="ARBA00017684"/>
    </source>
</evidence>
<dbReference type="EMBL" id="JAMZFT010000002">
    <property type="protein sequence ID" value="MCP1336157.1"/>
    <property type="molecule type" value="Genomic_DNA"/>
</dbReference>
<feature type="binding site" evidence="18">
    <location>
        <begin position="148"/>
        <end position="149"/>
    </location>
    <ligand>
        <name>NAD(+)</name>
        <dbReference type="ChEBI" id="CHEBI:57540"/>
    </ligand>
</feature>
<dbReference type="InterPro" id="IPR056179">
    <property type="entry name" value="DHQS_C"/>
</dbReference>
<feature type="binding site" evidence="18">
    <location>
        <position position="161"/>
    </location>
    <ligand>
        <name>NAD(+)</name>
        <dbReference type="ChEBI" id="CHEBI:57540"/>
    </ligand>
</feature>
<dbReference type="HAMAP" id="MF_00110">
    <property type="entry name" value="DHQ_synthase"/>
    <property type="match status" value="1"/>
</dbReference>
<sequence length="388" mass="40190">MTVSDTAAPAPGTAEAGQTETVHVALGARAYDIRIGSGVSAELPARLKALSRQTRVAIVSDEAVAAQHLAPLVDALAAAGYEAVPILVPPGETSKRFGTLEDVLDRLLEARVERRDLVVALGGGVVGDLTGFAASILRRGVRFVQVPTTLLAQVDSSVGGKTGINTRHGKNLVGTFHQPSLVLADTDHLATLPDREMRAGYAEVVKYGLIGDAPFFAWLEEKGARVLARETGPLVRAVATSCRAKAATVAADETEQGARALLNLGHTFGHALEAETGYSARLLHGEAVAIGMVLAFDLSADLGLAPRADADRVRAHLKAAGLPVSIADIPGGPLAVERLVHHMQQDKKVVGGTLTLILAHGIGRAFTTQDVETAAIAARLAADGAASA</sequence>
<gene>
    <name evidence="18 21" type="primary">aroB</name>
    <name evidence="21" type="ORF">NJQ99_07050</name>
</gene>
<dbReference type="GO" id="GO:0003856">
    <property type="term" value="F:3-dehydroquinate synthase activity"/>
    <property type="evidence" value="ECO:0007669"/>
    <property type="project" value="UniProtKB-UniRule"/>
</dbReference>
<dbReference type="GO" id="GO:0005737">
    <property type="term" value="C:cytoplasm"/>
    <property type="evidence" value="ECO:0007669"/>
    <property type="project" value="UniProtKB-SubCell"/>
</dbReference>
<keyword evidence="14 18" id="KW-0520">NAD</keyword>
<evidence type="ECO:0000256" key="5">
    <source>
        <dbReference type="ARBA" id="ARBA00004661"/>
    </source>
</evidence>
<proteinExistence type="inferred from homology"/>
<keyword evidence="10 18" id="KW-0028">Amino-acid biosynthesis</keyword>
<feature type="binding site" evidence="18">
    <location>
        <begin position="124"/>
        <end position="128"/>
    </location>
    <ligand>
        <name>NAD(+)</name>
        <dbReference type="ChEBI" id="CHEBI:57540"/>
    </ligand>
</feature>
<reference evidence="21" key="1">
    <citation type="submission" date="2022-06" db="EMBL/GenBank/DDBJ databases">
        <title>Isolation and Genomics of Futiania mangrovii gen. nov., sp. nov., a Rare and Metabolically-versatile member in the Class Alphaproteobacteria.</title>
        <authorList>
            <person name="Liu L."/>
            <person name="Huang W.-C."/>
            <person name="Pan J."/>
            <person name="Li J."/>
            <person name="Huang Y."/>
            <person name="Du H."/>
            <person name="Liu Y."/>
            <person name="Li M."/>
        </authorList>
    </citation>
    <scope>NUCLEOTIDE SEQUENCE</scope>
    <source>
        <strain evidence="21">FT118</strain>
    </source>
</reference>
<feature type="domain" description="3-dehydroquinate synthase N-terminal" evidence="19">
    <location>
        <begin position="86"/>
        <end position="198"/>
    </location>
</feature>
<protein>
    <recommendedName>
        <fullName evidence="8 18">3-dehydroquinate synthase</fullName>
        <shortName evidence="18">DHQS</shortName>
        <ecNumber evidence="7 18">4.2.3.4</ecNumber>
    </recommendedName>
</protein>
<dbReference type="NCBIfam" id="TIGR01357">
    <property type="entry name" value="aroB"/>
    <property type="match status" value="1"/>
</dbReference>
<evidence type="ECO:0000313" key="22">
    <source>
        <dbReference type="Proteomes" id="UP001055804"/>
    </source>
</evidence>
<evidence type="ECO:0000256" key="6">
    <source>
        <dbReference type="ARBA" id="ARBA00005412"/>
    </source>
</evidence>
<evidence type="ECO:0000256" key="2">
    <source>
        <dbReference type="ARBA" id="ARBA00001911"/>
    </source>
</evidence>
<dbReference type="FunFam" id="3.40.50.1970:FF:000001">
    <property type="entry name" value="3-dehydroquinate synthase"/>
    <property type="match status" value="1"/>
</dbReference>
<dbReference type="PIRSF" id="PIRSF001455">
    <property type="entry name" value="DHQ_synth"/>
    <property type="match status" value="1"/>
</dbReference>
<feature type="binding site" evidence="18">
    <location>
        <position position="170"/>
    </location>
    <ligand>
        <name>NAD(+)</name>
        <dbReference type="ChEBI" id="CHEBI:57540"/>
    </ligand>
</feature>
<dbReference type="Gene3D" id="3.40.50.1970">
    <property type="match status" value="1"/>
</dbReference>
<organism evidence="21 22">
    <name type="scientific">Futiania mangrovi</name>
    <dbReference type="NCBI Taxonomy" id="2959716"/>
    <lineage>
        <taxon>Bacteria</taxon>
        <taxon>Pseudomonadati</taxon>
        <taxon>Pseudomonadota</taxon>
        <taxon>Alphaproteobacteria</taxon>
        <taxon>Futianiales</taxon>
        <taxon>Futianiaceae</taxon>
        <taxon>Futiania</taxon>
    </lineage>
</organism>
<dbReference type="CDD" id="cd08195">
    <property type="entry name" value="DHQS"/>
    <property type="match status" value="1"/>
</dbReference>
<keyword evidence="11 18" id="KW-0479">Metal-binding</keyword>
<evidence type="ECO:0000256" key="17">
    <source>
        <dbReference type="ARBA" id="ARBA00023285"/>
    </source>
</evidence>
<dbReference type="RefSeq" id="WP_269332126.1">
    <property type="nucleotide sequence ID" value="NZ_JAMZFT010000002.1"/>
</dbReference>
<evidence type="ECO:0000259" key="20">
    <source>
        <dbReference type="Pfam" id="PF24621"/>
    </source>
</evidence>
<comment type="caution">
    <text evidence="18">Lacks conserved residue(s) required for the propagation of feature annotation.</text>
</comment>
<feature type="binding site" evidence="18">
    <location>
        <position position="284"/>
    </location>
    <ligand>
        <name>Zn(2+)</name>
        <dbReference type="ChEBI" id="CHEBI:29105"/>
    </ligand>
</feature>
<dbReference type="InterPro" id="IPR016037">
    <property type="entry name" value="DHQ_synth_AroB"/>
</dbReference>
<dbReference type="EC" id="4.2.3.4" evidence="7 18"/>
<dbReference type="GO" id="GO:0000166">
    <property type="term" value="F:nucleotide binding"/>
    <property type="evidence" value="ECO:0007669"/>
    <property type="project" value="UniProtKB-KW"/>
</dbReference>
<evidence type="ECO:0000256" key="7">
    <source>
        <dbReference type="ARBA" id="ARBA00013031"/>
    </source>
</evidence>
<name>A0A9J6PAN8_9PROT</name>
<comment type="caution">
    <text evidence="21">The sequence shown here is derived from an EMBL/GenBank/DDBJ whole genome shotgun (WGS) entry which is preliminary data.</text>
</comment>
<dbReference type="GO" id="GO:0008652">
    <property type="term" value="P:amino acid biosynthetic process"/>
    <property type="evidence" value="ECO:0007669"/>
    <property type="project" value="UniProtKB-KW"/>
</dbReference>
<comment type="function">
    <text evidence="3 18">Catalyzes the conversion of 3-deoxy-D-arabino-heptulosonate 7-phosphate (DAHP) to dehydroquinate (DHQ).</text>
</comment>
<evidence type="ECO:0000256" key="10">
    <source>
        <dbReference type="ARBA" id="ARBA00022605"/>
    </source>
</evidence>
<keyword evidence="15 18" id="KW-0057">Aromatic amino acid biosynthesis</keyword>
<evidence type="ECO:0000256" key="3">
    <source>
        <dbReference type="ARBA" id="ARBA00003485"/>
    </source>
</evidence>
<dbReference type="AlphaFoldDB" id="A0A9J6PAN8"/>
<dbReference type="InterPro" id="IPR030960">
    <property type="entry name" value="DHQS/DOIS_N"/>
</dbReference>
<evidence type="ECO:0000256" key="1">
    <source>
        <dbReference type="ARBA" id="ARBA00001393"/>
    </source>
</evidence>
<feature type="domain" description="3-dehydroquinate synthase C-terminal" evidence="20">
    <location>
        <begin position="200"/>
        <end position="349"/>
    </location>
</feature>
<dbReference type="GO" id="GO:0009073">
    <property type="term" value="P:aromatic amino acid family biosynthetic process"/>
    <property type="evidence" value="ECO:0007669"/>
    <property type="project" value="UniProtKB-KW"/>
</dbReference>
<evidence type="ECO:0000256" key="9">
    <source>
        <dbReference type="ARBA" id="ARBA00022490"/>
    </source>
</evidence>
<accession>A0A9J6PAN8</accession>
<feature type="binding site" evidence="18">
    <location>
        <position position="203"/>
    </location>
    <ligand>
        <name>Zn(2+)</name>
        <dbReference type="ChEBI" id="CHEBI:29105"/>
    </ligand>
</feature>
<dbReference type="GO" id="GO:0009423">
    <property type="term" value="P:chorismate biosynthetic process"/>
    <property type="evidence" value="ECO:0007669"/>
    <property type="project" value="UniProtKB-UniRule"/>
</dbReference>
<dbReference type="InterPro" id="IPR030963">
    <property type="entry name" value="DHQ_synth_fam"/>
</dbReference>
<dbReference type="PANTHER" id="PTHR43622:SF7">
    <property type="entry name" value="3-DEHYDROQUINATE SYNTHASE, CHLOROPLASTIC"/>
    <property type="match status" value="1"/>
</dbReference>
<evidence type="ECO:0000256" key="14">
    <source>
        <dbReference type="ARBA" id="ARBA00023027"/>
    </source>
</evidence>
<evidence type="ECO:0000256" key="11">
    <source>
        <dbReference type="ARBA" id="ARBA00022723"/>
    </source>
</evidence>
<dbReference type="Gene3D" id="1.20.1090.10">
    <property type="entry name" value="Dehydroquinate synthase-like - alpha domain"/>
    <property type="match status" value="1"/>
</dbReference>
<evidence type="ECO:0000313" key="21">
    <source>
        <dbReference type="EMBL" id="MCP1336157.1"/>
    </source>
</evidence>
<keyword evidence="13 18" id="KW-0862">Zinc</keyword>
<comment type="subcellular location">
    <subcellularLocation>
        <location evidence="4 18">Cytoplasm</location>
    </subcellularLocation>
</comment>
<evidence type="ECO:0000259" key="19">
    <source>
        <dbReference type="Pfam" id="PF01761"/>
    </source>
</evidence>
<evidence type="ECO:0000256" key="12">
    <source>
        <dbReference type="ARBA" id="ARBA00022741"/>
    </source>
</evidence>
<keyword evidence="16 18" id="KW-0456">Lyase</keyword>
<dbReference type="InterPro" id="IPR050071">
    <property type="entry name" value="Dehydroquinate_synthase"/>
</dbReference>
<comment type="cofactor">
    <cofactor evidence="2 18">
        <name>NAD(+)</name>
        <dbReference type="ChEBI" id="CHEBI:57540"/>
    </cofactor>
</comment>
<keyword evidence="9 18" id="KW-0963">Cytoplasm</keyword>
<dbReference type="GO" id="GO:0046872">
    <property type="term" value="F:metal ion binding"/>
    <property type="evidence" value="ECO:0007669"/>
    <property type="project" value="UniProtKB-KW"/>
</dbReference>
<keyword evidence="12 18" id="KW-0547">Nucleotide-binding</keyword>
<evidence type="ECO:0000256" key="16">
    <source>
        <dbReference type="ARBA" id="ARBA00023239"/>
    </source>
</evidence>
<comment type="similarity">
    <text evidence="6 18">Belongs to the sugar phosphate cyclases superfamily. Dehydroquinate synthase family.</text>
</comment>
<comment type="cofactor">
    <cofactor evidence="18">
        <name>Co(2+)</name>
        <dbReference type="ChEBI" id="CHEBI:48828"/>
    </cofactor>
    <cofactor evidence="18">
        <name>Zn(2+)</name>
        <dbReference type="ChEBI" id="CHEBI:29105"/>
    </cofactor>
    <text evidence="18">Binds 1 divalent metal cation per subunit. Can use either Co(2+) or Zn(2+).</text>
</comment>
<evidence type="ECO:0000256" key="18">
    <source>
        <dbReference type="HAMAP-Rule" id="MF_00110"/>
    </source>
</evidence>
<keyword evidence="22" id="KW-1185">Reference proteome</keyword>
<evidence type="ECO:0000256" key="4">
    <source>
        <dbReference type="ARBA" id="ARBA00004496"/>
    </source>
</evidence>
<feature type="binding site" evidence="18">
    <location>
        <position position="266"/>
    </location>
    <ligand>
        <name>Zn(2+)</name>
        <dbReference type="ChEBI" id="CHEBI:29105"/>
    </ligand>
</feature>
<dbReference type="Pfam" id="PF01761">
    <property type="entry name" value="DHQ_synthase"/>
    <property type="match status" value="1"/>
</dbReference>
<dbReference type="Pfam" id="PF24621">
    <property type="entry name" value="DHQS_C"/>
    <property type="match status" value="1"/>
</dbReference>
<dbReference type="SUPFAM" id="SSF56796">
    <property type="entry name" value="Dehydroquinate synthase-like"/>
    <property type="match status" value="1"/>
</dbReference>
<comment type="catalytic activity">
    <reaction evidence="1 18">
        <text>7-phospho-2-dehydro-3-deoxy-D-arabino-heptonate = 3-dehydroquinate + phosphate</text>
        <dbReference type="Rhea" id="RHEA:21968"/>
        <dbReference type="ChEBI" id="CHEBI:32364"/>
        <dbReference type="ChEBI" id="CHEBI:43474"/>
        <dbReference type="ChEBI" id="CHEBI:58394"/>
        <dbReference type="EC" id="4.2.3.4"/>
    </reaction>
</comment>
<keyword evidence="17 18" id="KW-0170">Cobalt</keyword>
<comment type="pathway">
    <text evidence="5 18">Metabolic intermediate biosynthesis; chorismate biosynthesis; chorismate from D-erythrose 4-phosphate and phosphoenolpyruvate: step 2/7.</text>
</comment>
<evidence type="ECO:0000256" key="13">
    <source>
        <dbReference type="ARBA" id="ARBA00022833"/>
    </source>
</evidence>
<dbReference type="Proteomes" id="UP001055804">
    <property type="component" value="Unassembled WGS sequence"/>
</dbReference>